<protein>
    <submittedName>
        <fullName evidence="2">Uncharacterized protein</fullName>
    </submittedName>
</protein>
<dbReference type="Proteomes" id="UP000032522">
    <property type="component" value="Unassembled WGS sequence"/>
</dbReference>
<dbReference type="AlphaFoldDB" id="A0A0D8BXT4"/>
<evidence type="ECO:0000256" key="1">
    <source>
        <dbReference type="SAM" id="MobiDB-lite"/>
    </source>
</evidence>
<accession>A0A0D8BXT4</accession>
<dbReference type="EMBL" id="JYBP01000003">
    <property type="protein sequence ID" value="KJE28789.1"/>
    <property type="molecule type" value="Genomic_DNA"/>
</dbReference>
<name>A0A0D8BXT4_GEOKU</name>
<sequence>MLTITTQRRKKSLSHYSQVEKTEENNSLLTVEQLTFYSKRALLTSKNELQKPSLEEKNGSRKK</sequence>
<reference evidence="2 3" key="1">
    <citation type="submission" date="2015-01" db="EMBL/GenBank/DDBJ databases">
        <authorList>
            <person name="Filippidou S."/>
            <person name="Jeanneret N."/>
            <person name="Russel-Delif L."/>
            <person name="Junier T."/>
            <person name="Wunderlin T."/>
            <person name="Molina V."/>
            <person name="Johnson S.L."/>
            <person name="Davenport K.W."/>
            <person name="Chain P.S."/>
            <person name="Dorador C."/>
            <person name="Junier P."/>
        </authorList>
    </citation>
    <scope>NUCLEOTIDE SEQUENCE [LARGE SCALE GENOMIC DNA]</scope>
    <source>
        <strain evidence="2 3">Et7/4</strain>
    </source>
</reference>
<evidence type="ECO:0000313" key="3">
    <source>
        <dbReference type="Proteomes" id="UP000032522"/>
    </source>
</evidence>
<gene>
    <name evidence="2" type="ORF">LG52_1</name>
</gene>
<comment type="caution">
    <text evidence="2">The sequence shown here is derived from an EMBL/GenBank/DDBJ whole genome shotgun (WGS) entry which is preliminary data.</text>
</comment>
<proteinExistence type="predicted"/>
<evidence type="ECO:0000313" key="2">
    <source>
        <dbReference type="EMBL" id="KJE28789.1"/>
    </source>
</evidence>
<feature type="region of interest" description="Disordered" evidence="1">
    <location>
        <begin position="1"/>
        <end position="24"/>
    </location>
</feature>
<organism evidence="2 3">
    <name type="scientific">Geobacillus kaustophilus</name>
    <dbReference type="NCBI Taxonomy" id="1462"/>
    <lineage>
        <taxon>Bacteria</taxon>
        <taxon>Bacillati</taxon>
        <taxon>Bacillota</taxon>
        <taxon>Bacilli</taxon>
        <taxon>Bacillales</taxon>
        <taxon>Anoxybacillaceae</taxon>
        <taxon>Geobacillus</taxon>
        <taxon>Geobacillus thermoleovorans group</taxon>
    </lineage>
</organism>